<dbReference type="EMBL" id="BNDW01000040">
    <property type="protein sequence ID" value="GHI23594.1"/>
    <property type="molecule type" value="Genomic_DNA"/>
</dbReference>
<feature type="region of interest" description="Disordered" evidence="2">
    <location>
        <begin position="9"/>
        <end position="31"/>
    </location>
</feature>
<evidence type="ECO:0000256" key="2">
    <source>
        <dbReference type="SAM" id="MobiDB-lite"/>
    </source>
</evidence>
<dbReference type="PROSITE" id="PS50975">
    <property type="entry name" value="ATP_GRASP"/>
    <property type="match status" value="1"/>
</dbReference>
<sequence length="445" mass="48246">MILERPLLWGPMGTSSPEGTEGRAVRPSAPDAPHLDPAVPALLAKVGTYPQHHGGLGVVRTLGRAGVTVHALVEDRLTPVALSRHLSRAFVRPTTGLERQDALVAALLDVGRSVGAPCVPVPTDDEAAILLAEHAEILSECFLLPRVEPGLPRLLAGKASLHALCEELGVAAPRTRVPVDRDELVDAGRELGFPVVLKNRDAWTRLRDPAVGGTTAVRDERGLLDRFAPGVLPPLLVQEYIPREWAEDWITHLYCGAGGEPRVAFTGLKLRSWPPHAGVTTRAVALANPVLARLAEDLVRRVGYSGAADLDWRYDRRDERYKLVDFNPRTGAQFRLFENTDGVDVVRAMHLDLTGRAVPPRPQAEGRVFVAGQLDLPSVLAWLREEHRLPPALLPVPGTERAWLSGEDPLPAAVEAVRFLGAVARRLGREVRGGTDRRPGAGRDG</sequence>
<comment type="caution">
    <text evidence="4">The sequence shown here is derived from an EMBL/GenBank/DDBJ whole genome shotgun (WGS) entry which is preliminary data.</text>
</comment>
<gene>
    <name evidence="4" type="ORF">Shyd_49650</name>
</gene>
<dbReference type="SUPFAM" id="SSF56059">
    <property type="entry name" value="Glutathione synthetase ATP-binding domain-like"/>
    <property type="match status" value="1"/>
</dbReference>
<keyword evidence="1" id="KW-0067">ATP-binding</keyword>
<proteinExistence type="predicted"/>
<evidence type="ECO:0000313" key="4">
    <source>
        <dbReference type="EMBL" id="GHI23594.1"/>
    </source>
</evidence>
<name>A0ABQ3PF01_9ACTN</name>
<protein>
    <submittedName>
        <fullName evidence="4">ATP-grasp domain-containing protein</fullName>
    </submittedName>
</protein>
<keyword evidence="1" id="KW-0547">Nucleotide-binding</keyword>
<reference evidence="4" key="1">
    <citation type="submission" date="2024-05" db="EMBL/GenBank/DDBJ databases">
        <title>Whole genome shotgun sequence of Streptomyces hydrogenans NBRC 13475.</title>
        <authorList>
            <person name="Komaki H."/>
            <person name="Tamura T."/>
        </authorList>
    </citation>
    <scope>NUCLEOTIDE SEQUENCE</scope>
    <source>
        <strain evidence="4">NBRC 13475</strain>
    </source>
</reference>
<evidence type="ECO:0000256" key="1">
    <source>
        <dbReference type="PROSITE-ProRule" id="PRU00409"/>
    </source>
</evidence>
<dbReference type="Proteomes" id="UP001052739">
    <property type="component" value="Unassembled WGS sequence"/>
</dbReference>
<dbReference type="InterPro" id="IPR011761">
    <property type="entry name" value="ATP-grasp"/>
</dbReference>
<evidence type="ECO:0000313" key="5">
    <source>
        <dbReference type="Proteomes" id="UP001052739"/>
    </source>
</evidence>
<accession>A0ABQ3PF01</accession>
<feature type="domain" description="ATP-grasp" evidence="3">
    <location>
        <begin position="162"/>
        <end position="354"/>
    </location>
</feature>
<organism evidence="4 5">
    <name type="scientific">Streptomyces hydrogenans</name>
    <dbReference type="NCBI Taxonomy" id="1873719"/>
    <lineage>
        <taxon>Bacteria</taxon>
        <taxon>Bacillati</taxon>
        <taxon>Actinomycetota</taxon>
        <taxon>Actinomycetes</taxon>
        <taxon>Kitasatosporales</taxon>
        <taxon>Streptomycetaceae</taxon>
        <taxon>Streptomyces</taxon>
    </lineage>
</organism>
<evidence type="ECO:0000259" key="3">
    <source>
        <dbReference type="PROSITE" id="PS50975"/>
    </source>
</evidence>
<dbReference type="Gene3D" id="3.30.470.20">
    <property type="entry name" value="ATP-grasp fold, B domain"/>
    <property type="match status" value="1"/>
</dbReference>
<keyword evidence="5" id="KW-1185">Reference proteome</keyword>